<dbReference type="Proteomes" id="UP000076643">
    <property type="component" value="Unassembled WGS sequence"/>
</dbReference>
<dbReference type="GO" id="GO:0004252">
    <property type="term" value="F:serine-type endopeptidase activity"/>
    <property type="evidence" value="ECO:0007669"/>
    <property type="project" value="TreeGrafter"/>
</dbReference>
<dbReference type="Pfam" id="PF00326">
    <property type="entry name" value="Peptidase_S9"/>
    <property type="match status" value="1"/>
</dbReference>
<dbReference type="EMBL" id="AUYB01000136">
    <property type="protein sequence ID" value="KZN31772.1"/>
    <property type="molecule type" value="Genomic_DNA"/>
</dbReference>
<organism evidence="3 4">
    <name type="scientific">Pseudoalteromonas luteoviolacea DSM 6061</name>
    <dbReference type="NCBI Taxonomy" id="1365250"/>
    <lineage>
        <taxon>Bacteria</taxon>
        <taxon>Pseudomonadati</taxon>
        <taxon>Pseudomonadota</taxon>
        <taxon>Gammaproteobacteria</taxon>
        <taxon>Alteromonadales</taxon>
        <taxon>Pseudoalteromonadaceae</taxon>
        <taxon>Pseudoalteromonas</taxon>
    </lineage>
</organism>
<dbReference type="InterPro" id="IPR001375">
    <property type="entry name" value="Peptidase_S9_cat"/>
</dbReference>
<reference evidence="3 4" key="1">
    <citation type="submission" date="2013-07" db="EMBL/GenBank/DDBJ databases">
        <title>Comparative Genomic and Metabolomic Analysis of Twelve Strains of Pseudoalteromonas luteoviolacea.</title>
        <authorList>
            <person name="Vynne N.G."/>
            <person name="Mansson M."/>
            <person name="Gram L."/>
        </authorList>
    </citation>
    <scope>NUCLEOTIDE SEQUENCE [LARGE SCALE GENOMIC DNA]</scope>
    <source>
        <strain evidence="3 4">DSM 6061</strain>
    </source>
</reference>
<dbReference type="GO" id="GO:0006508">
    <property type="term" value="P:proteolysis"/>
    <property type="evidence" value="ECO:0007669"/>
    <property type="project" value="InterPro"/>
</dbReference>
<feature type="domain" description="Peptidase S9 prolyl oligopeptidase catalytic" evidence="2">
    <location>
        <begin position="136"/>
        <end position="335"/>
    </location>
</feature>
<proteinExistence type="predicted"/>
<keyword evidence="1" id="KW-0378">Hydrolase</keyword>
<dbReference type="PANTHER" id="PTHR42776:SF27">
    <property type="entry name" value="DIPEPTIDYL PEPTIDASE FAMILY MEMBER 6"/>
    <property type="match status" value="1"/>
</dbReference>
<evidence type="ECO:0000313" key="4">
    <source>
        <dbReference type="Proteomes" id="UP000076643"/>
    </source>
</evidence>
<evidence type="ECO:0000313" key="3">
    <source>
        <dbReference type="EMBL" id="KZN31772.1"/>
    </source>
</evidence>
<accession>A0A166V6G3</accession>
<dbReference type="PATRIC" id="fig|1365250.3.peg.4515"/>
<dbReference type="AlphaFoldDB" id="A0A166V6G3"/>
<dbReference type="Gene3D" id="3.40.50.1820">
    <property type="entry name" value="alpha/beta hydrolase"/>
    <property type="match status" value="1"/>
</dbReference>
<dbReference type="PANTHER" id="PTHR42776">
    <property type="entry name" value="SERINE PEPTIDASE S9 FAMILY MEMBER"/>
    <property type="match status" value="1"/>
</dbReference>
<dbReference type="InterPro" id="IPR029058">
    <property type="entry name" value="AB_hydrolase_fold"/>
</dbReference>
<dbReference type="RefSeq" id="WP_063357947.1">
    <property type="nucleotide sequence ID" value="NZ_AQHB01000047.1"/>
</dbReference>
<protein>
    <recommendedName>
        <fullName evidence="2">Peptidase S9 prolyl oligopeptidase catalytic domain-containing protein</fullName>
    </recommendedName>
</protein>
<dbReference type="SUPFAM" id="SSF53474">
    <property type="entry name" value="alpha/beta-Hydrolases"/>
    <property type="match status" value="1"/>
</dbReference>
<keyword evidence="4" id="KW-1185">Reference proteome</keyword>
<gene>
    <name evidence="3" type="ORF">N475_04755</name>
</gene>
<evidence type="ECO:0000256" key="1">
    <source>
        <dbReference type="ARBA" id="ARBA00022801"/>
    </source>
</evidence>
<sequence length="335" mass="38103">MRFRLALFAFSIFSLDAISSPLINHEQAEIQTDCFKGIFSDYNSWREFLIEKKSTQLKSEGEVKKYIKRFEENFSRKQFEYFRDSLSCKTFQYINDGIDVKGYVIKPKLHDKPLPVLIYNRGGNGSFGTMVFGSMMNNLFPVADQGFVIIGSQYRRSNSKYKLLDEFGGKDVDDVVALQKFIPAIVGADSSKVGMYGASRGSMQTFLALKKMNNIKAVASIAGVSDLLKGLEYRPEMENVYKKRIPLYEKNKTSELQKRSVLRWVDQLPSDVPVLLLHGTKDKRVSVNHSITLAKAFSKTGVPHKLVLYAGDSHGLRNNKAKSHKEIANWFKQHL</sequence>
<evidence type="ECO:0000259" key="2">
    <source>
        <dbReference type="Pfam" id="PF00326"/>
    </source>
</evidence>
<comment type="caution">
    <text evidence="3">The sequence shown here is derived from an EMBL/GenBank/DDBJ whole genome shotgun (WGS) entry which is preliminary data.</text>
</comment>
<name>A0A166V6G3_9GAMM</name>